<keyword evidence="4" id="KW-1185">Reference proteome</keyword>
<feature type="signal peptide" evidence="2">
    <location>
        <begin position="1"/>
        <end position="18"/>
    </location>
</feature>
<accession>A0A9P6H2N3</accession>
<gene>
    <name evidence="3" type="ORF">BJ322DRAFT_566385</name>
</gene>
<evidence type="ECO:0000256" key="2">
    <source>
        <dbReference type="SAM" id="SignalP"/>
    </source>
</evidence>
<dbReference type="EMBL" id="WIUZ02000030">
    <property type="protein sequence ID" value="KAF9777634.1"/>
    <property type="molecule type" value="Genomic_DNA"/>
</dbReference>
<evidence type="ECO:0000256" key="1">
    <source>
        <dbReference type="SAM" id="MobiDB-lite"/>
    </source>
</evidence>
<feature type="chain" id="PRO_5040378841" evidence="2">
    <location>
        <begin position="19"/>
        <end position="188"/>
    </location>
</feature>
<name>A0A9P6H2N3_9AGAM</name>
<evidence type="ECO:0000313" key="3">
    <source>
        <dbReference type="EMBL" id="KAF9777634.1"/>
    </source>
</evidence>
<feature type="compositionally biased region" description="Polar residues" evidence="1">
    <location>
        <begin position="105"/>
        <end position="116"/>
    </location>
</feature>
<dbReference type="Proteomes" id="UP000736335">
    <property type="component" value="Unassembled WGS sequence"/>
</dbReference>
<evidence type="ECO:0000313" key="4">
    <source>
        <dbReference type="Proteomes" id="UP000736335"/>
    </source>
</evidence>
<reference evidence="3" key="1">
    <citation type="journal article" date="2020" name="Nat. Commun.">
        <title>Large-scale genome sequencing of mycorrhizal fungi provides insights into the early evolution of symbiotic traits.</title>
        <authorList>
            <person name="Miyauchi S."/>
            <person name="Kiss E."/>
            <person name="Kuo A."/>
            <person name="Drula E."/>
            <person name="Kohler A."/>
            <person name="Sanchez-Garcia M."/>
            <person name="Morin E."/>
            <person name="Andreopoulos B."/>
            <person name="Barry K.W."/>
            <person name="Bonito G."/>
            <person name="Buee M."/>
            <person name="Carver A."/>
            <person name="Chen C."/>
            <person name="Cichocki N."/>
            <person name="Clum A."/>
            <person name="Culley D."/>
            <person name="Crous P.W."/>
            <person name="Fauchery L."/>
            <person name="Girlanda M."/>
            <person name="Hayes R.D."/>
            <person name="Keri Z."/>
            <person name="LaButti K."/>
            <person name="Lipzen A."/>
            <person name="Lombard V."/>
            <person name="Magnuson J."/>
            <person name="Maillard F."/>
            <person name="Murat C."/>
            <person name="Nolan M."/>
            <person name="Ohm R.A."/>
            <person name="Pangilinan J."/>
            <person name="Pereira M.F."/>
            <person name="Perotto S."/>
            <person name="Peter M."/>
            <person name="Pfister S."/>
            <person name="Riley R."/>
            <person name="Sitrit Y."/>
            <person name="Stielow J.B."/>
            <person name="Szollosi G."/>
            <person name="Zifcakova L."/>
            <person name="Stursova M."/>
            <person name="Spatafora J.W."/>
            <person name="Tedersoo L."/>
            <person name="Vaario L.M."/>
            <person name="Yamada A."/>
            <person name="Yan M."/>
            <person name="Wang P."/>
            <person name="Xu J."/>
            <person name="Bruns T."/>
            <person name="Baldrian P."/>
            <person name="Vilgalys R."/>
            <person name="Dunand C."/>
            <person name="Henrissat B."/>
            <person name="Grigoriev I.V."/>
            <person name="Hibbett D."/>
            <person name="Nagy L.G."/>
            <person name="Martin F.M."/>
        </authorList>
    </citation>
    <scope>NUCLEOTIDE SEQUENCE</scope>
    <source>
        <strain evidence="3">UH-Tt-Lm1</strain>
    </source>
</reference>
<dbReference type="AlphaFoldDB" id="A0A9P6H2N3"/>
<reference evidence="3" key="2">
    <citation type="submission" date="2020-11" db="EMBL/GenBank/DDBJ databases">
        <authorList>
            <consortium name="DOE Joint Genome Institute"/>
            <person name="Kuo A."/>
            <person name="Miyauchi S."/>
            <person name="Kiss E."/>
            <person name="Drula E."/>
            <person name="Kohler A."/>
            <person name="Sanchez-Garcia M."/>
            <person name="Andreopoulos B."/>
            <person name="Barry K.W."/>
            <person name="Bonito G."/>
            <person name="Buee M."/>
            <person name="Carver A."/>
            <person name="Chen C."/>
            <person name="Cichocki N."/>
            <person name="Clum A."/>
            <person name="Culley D."/>
            <person name="Crous P.W."/>
            <person name="Fauchery L."/>
            <person name="Girlanda M."/>
            <person name="Hayes R."/>
            <person name="Keri Z."/>
            <person name="Labutti K."/>
            <person name="Lipzen A."/>
            <person name="Lombard V."/>
            <person name="Magnuson J."/>
            <person name="Maillard F."/>
            <person name="Morin E."/>
            <person name="Murat C."/>
            <person name="Nolan M."/>
            <person name="Ohm R."/>
            <person name="Pangilinan J."/>
            <person name="Pereira M."/>
            <person name="Perotto S."/>
            <person name="Peter M."/>
            <person name="Riley R."/>
            <person name="Sitrit Y."/>
            <person name="Stielow B."/>
            <person name="Szollosi G."/>
            <person name="Zifcakova L."/>
            <person name="Stursova M."/>
            <person name="Spatafora J.W."/>
            <person name="Tedersoo L."/>
            <person name="Vaario L.-M."/>
            <person name="Yamada A."/>
            <person name="Yan M."/>
            <person name="Wang P."/>
            <person name="Xu J."/>
            <person name="Bruns T."/>
            <person name="Baldrian P."/>
            <person name="Vilgalys R."/>
            <person name="Henrissat B."/>
            <person name="Grigoriev I.V."/>
            <person name="Hibbett D."/>
            <person name="Nagy L.G."/>
            <person name="Martin F.M."/>
        </authorList>
    </citation>
    <scope>NUCLEOTIDE SEQUENCE</scope>
    <source>
        <strain evidence="3">UH-Tt-Lm1</strain>
    </source>
</reference>
<proteinExistence type="predicted"/>
<feature type="region of interest" description="Disordered" evidence="1">
    <location>
        <begin position="105"/>
        <end position="128"/>
    </location>
</feature>
<sequence>MFAKSALFLFAFATFVNAAPVADYRVPIEFGPGPVKIQPFPDTFSKREPSSDLVANLDFGILLKRASVDVDLGSTSDVGIALPGLKRQDFDSVATQISNLLNQLSQGQGEVSNEQGHGSKRGLDANEPVADPASAAVNLGSDGHVSVALPGLKRQDLDSLTNQISNLLNDQFLQGQGEASGGQGYGPK</sequence>
<keyword evidence="2" id="KW-0732">Signal</keyword>
<protein>
    <submittedName>
        <fullName evidence="3">Uncharacterized protein</fullName>
    </submittedName>
</protein>
<comment type="caution">
    <text evidence="3">The sequence shown here is derived from an EMBL/GenBank/DDBJ whole genome shotgun (WGS) entry which is preliminary data.</text>
</comment>
<organism evidence="3 4">
    <name type="scientific">Thelephora terrestris</name>
    <dbReference type="NCBI Taxonomy" id="56493"/>
    <lineage>
        <taxon>Eukaryota</taxon>
        <taxon>Fungi</taxon>
        <taxon>Dikarya</taxon>
        <taxon>Basidiomycota</taxon>
        <taxon>Agaricomycotina</taxon>
        <taxon>Agaricomycetes</taxon>
        <taxon>Thelephorales</taxon>
        <taxon>Thelephoraceae</taxon>
        <taxon>Thelephora</taxon>
    </lineage>
</organism>